<evidence type="ECO:0000256" key="2">
    <source>
        <dbReference type="PIRNR" id="PIRNR000862"/>
    </source>
</evidence>
<dbReference type="PROSITE" id="PS51257">
    <property type="entry name" value="PROKAR_LIPOPROTEIN"/>
    <property type="match status" value="1"/>
</dbReference>
<dbReference type="InterPro" id="IPR006693">
    <property type="entry name" value="AB_hydrolase_lipase"/>
</dbReference>
<dbReference type="PANTHER" id="PTHR11005">
    <property type="entry name" value="LYSOSOMAL ACID LIPASE-RELATED"/>
    <property type="match status" value="1"/>
</dbReference>
<name>A0ABM1M7J2_NICVS</name>
<gene>
    <name evidence="6" type="primary">LOC108558218</name>
</gene>
<dbReference type="SUPFAM" id="SSF53474">
    <property type="entry name" value="alpha/beta-Hydrolases"/>
    <property type="match status" value="1"/>
</dbReference>
<dbReference type="InterPro" id="IPR025483">
    <property type="entry name" value="Lipase_euk"/>
</dbReference>
<dbReference type="Proteomes" id="UP000695000">
    <property type="component" value="Unplaced"/>
</dbReference>
<evidence type="ECO:0000313" key="5">
    <source>
        <dbReference type="Proteomes" id="UP000695000"/>
    </source>
</evidence>
<keyword evidence="2" id="KW-0442">Lipid degradation</keyword>
<evidence type="ECO:0000259" key="4">
    <source>
        <dbReference type="Pfam" id="PF04083"/>
    </source>
</evidence>
<organism evidence="5 6">
    <name type="scientific">Nicrophorus vespilloides</name>
    <name type="common">Boreal carrion beetle</name>
    <dbReference type="NCBI Taxonomy" id="110193"/>
    <lineage>
        <taxon>Eukaryota</taxon>
        <taxon>Metazoa</taxon>
        <taxon>Ecdysozoa</taxon>
        <taxon>Arthropoda</taxon>
        <taxon>Hexapoda</taxon>
        <taxon>Insecta</taxon>
        <taxon>Pterygota</taxon>
        <taxon>Neoptera</taxon>
        <taxon>Endopterygota</taxon>
        <taxon>Coleoptera</taxon>
        <taxon>Polyphaga</taxon>
        <taxon>Staphyliniformia</taxon>
        <taxon>Silphidae</taxon>
        <taxon>Nicrophorinae</taxon>
        <taxon>Nicrophorus</taxon>
    </lineage>
</organism>
<accession>A0ABM1M7J2</accession>
<keyword evidence="2" id="KW-0443">Lipid metabolism</keyword>
<reference evidence="6" key="1">
    <citation type="submission" date="2025-08" db="UniProtKB">
        <authorList>
            <consortium name="RefSeq"/>
        </authorList>
    </citation>
    <scope>IDENTIFICATION</scope>
    <source>
        <tissue evidence="6">Whole Larva</tissue>
    </source>
</reference>
<dbReference type="RefSeq" id="XP_017770542.1">
    <property type="nucleotide sequence ID" value="XM_017915053.1"/>
</dbReference>
<comment type="similarity">
    <text evidence="1 2">Belongs to the AB hydrolase superfamily. Lipase family.</text>
</comment>
<protein>
    <recommendedName>
        <fullName evidence="2">Lipase</fullName>
    </recommendedName>
</protein>
<dbReference type="Gene3D" id="3.40.50.1820">
    <property type="entry name" value="alpha/beta hydrolase"/>
    <property type="match status" value="1"/>
</dbReference>
<keyword evidence="3" id="KW-0732">Signal</keyword>
<keyword evidence="2" id="KW-0378">Hydrolase</keyword>
<proteinExistence type="inferred from homology"/>
<feature type="domain" description="Partial AB-hydrolase lipase" evidence="4">
    <location>
        <begin position="62"/>
        <end position="117"/>
    </location>
</feature>
<feature type="chain" id="PRO_5045978520" description="Lipase" evidence="3">
    <location>
        <begin position="20"/>
        <end position="421"/>
    </location>
</feature>
<sequence>MKFLYCFLLLSLFLSCSNGSDSKELKSGCPKPNVFKYLNPFYLKDRVVSYVRKKFFDIEILEDLVENDGYTLENHYVETQDGFILNVHRIPFKGNKLKSVVFLQHGILGSSVDWFITGPNKSLAYYLADNGYDVWLGNARGNRLSKNHTTLDPKKDAAQFWDFSFHEIGEIDLPTMIRYVLKLTDQNDLFYIGHSQGSTAFYVMCSEHPDINQYINAHFILSPVAYMNHIYNPFLRTIAEYKISTIFTKLGKYEISPYHGFIHGFLKGTCTYGKIFCKNFILLINGNNPGQLNKTLLPKIFSYTPAGSSTKQFIHYLQEIKSGYFCQYDYGEKENLIRYGKEVPPKYNLSNSISDAFFFIGKNDWISDKVDVDRLFNEIRSNTKEIITIEDEQWTHLDFLYGVNAIDWVYSKILNFMNDYE</sequence>
<dbReference type="PIRSF" id="PIRSF000862">
    <property type="entry name" value="Steryl_ester_lip"/>
    <property type="match status" value="1"/>
</dbReference>
<dbReference type="GeneID" id="108558218"/>
<dbReference type="Pfam" id="PF04083">
    <property type="entry name" value="Abhydro_lipase"/>
    <property type="match status" value="1"/>
</dbReference>
<evidence type="ECO:0000256" key="1">
    <source>
        <dbReference type="ARBA" id="ARBA00010701"/>
    </source>
</evidence>
<evidence type="ECO:0000313" key="6">
    <source>
        <dbReference type="RefSeq" id="XP_017770542.1"/>
    </source>
</evidence>
<feature type="signal peptide" evidence="3">
    <location>
        <begin position="1"/>
        <end position="19"/>
    </location>
</feature>
<evidence type="ECO:0000256" key="3">
    <source>
        <dbReference type="SAM" id="SignalP"/>
    </source>
</evidence>
<keyword evidence="5" id="KW-1185">Reference proteome</keyword>
<dbReference type="InterPro" id="IPR029058">
    <property type="entry name" value="AB_hydrolase_fold"/>
</dbReference>